<dbReference type="RefSeq" id="WP_250342294.1">
    <property type="nucleotide sequence ID" value="NZ_CP097885.1"/>
</dbReference>
<organism evidence="1 2">
    <name type="scientific">Peptoniphilus genitalis</name>
    <dbReference type="NCBI Taxonomy" id="3036303"/>
    <lineage>
        <taxon>Bacteria</taxon>
        <taxon>Bacillati</taxon>
        <taxon>Bacillota</taxon>
        <taxon>Tissierellia</taxon>
        <taxon>Tissierellales</taxon>
        <taxon>Peptoniphilaceae</taxon>
        <taxon>Peptoniphilus</taxon>
    </lineage>
</organism>
<dbReference type="EMBL" id="CP097885">
    <property type="protein sequence ID" value="URN41797.1"/>
    <property type="molecule type" value="Genomic_DNA"/>
</dbReference>
<dbReference type="InterPro" id="IPR014710">
    <property type="entry name" value="RmlC-like_jellyroll"/>
</dbReference>
<name>A0ABY4TR96_9FIRM</name>
<dbReference type="InterPro" id="IPR011051">
    <property type="entry name" value="RmlC_Cupin_sf"/>
</dbReference>
<protein>
    <submittedName>
        <fullName evidence="1">Cupin</fullName>
    </submittedName>
</protein>
<evidence type="ECO:0000313" key="2">
    <source>
        <dbReference type="Proteomes" id="UP001056218"/>
    </source>
</evidence>
<dbReference type="Proteomes" id="UP001056218">
    <property type="component" value="Chromosome"/>
</dbReference>
<sequence length="79" mass="9090">MDEGNLQITRLQIKKCEEIPRHKPDKSVVLVIYKGKLDFKEKKGNQIIIPGDIITMDSHEIYVLKALEDSDLMVIKVII</sequence>
<gene>
    <name evidence="1" type="ORF">M9426_01985</name>
</gene>
<dbReference type="SUPFAM" id="SSF51182">
    <property type="entry name" value="RmlC-like cupins"/>
    <property type="match status" value="1"/>
</dbReference>
<evidence type="ECO:0000313" key="1">
    <source>
        <dbReference type="EMBL" id="URN41797.1"/>
    </source>
</evidence>
<proteinExistence type="predicted"/>
<keyword evidence="2" id="KW-1185">Reference proteome</keyword>
<reference evidence="1 2" key="1">
    <citation type="submission" date="2022-05" db="EMBL/GenBank/DDBJ databases">
        <title>Identification of Peptoniphilus vaginalis-like Bacteria, Peptoniphilus septimus sp. nov. from Blood Cultures in a Cervical Cancer Patient receiving Chemotherapy: Case and Implications.</title>
        <authorList>
            <person name="Zhan X.-Y."/>
        </authorList>
    </citation>
    <scope>NUCLEOTIDE SEQUENCE [LARGE SCALE GENOMIC DNA]</scope>
    <source>
        <strain evidence="1 2">SAHP1</strain>
    </source>
</reference>
<accession>A0ABY4TR96</accession>
<dbReference type="Gene3D" id="2.60.120.10">
    <property type="entry name" value="Jelly Rolls"/>
    <property type="match status" value="1"/>
</dbReference>